<feature type="compositionally biased region" description="Low complexity" evidence="5">
    <location>
        <begin position="474"/>
        <end position="485"/>
    </location>
</feature>
<comment type="subcellular location">
    <subcellularLocation>
        <location evidence="1">Nucleus</location>
        <location evidence="1">Nucleolus</location>
    </subcellularLocation>
</comment>
<feature type="compositionally biased region" description="Acidic residues" evidence="5">
    <location>
        <begin position="427"/>
        <end position="442"/>
    </location>
</feature>
<feature type="compositionally biased region" description="Basic and acidic residues" evidence="5">
    <location>
        <begin position="734"/>
        <end position="747"/>
    </location>
</feature>
<evidence type="ECO:0000313" key="9">
    <source>
        <dbReference type="Proteomes" id="UP000799772"/>
    </source>
</evidence>
<comment type="caution">
    <text evidence="8">The sequence shown here is derived from an EMBL/GenBank/DDBJ whole genome shotgun (WGS) entry which is preliminary data.</text>
</comment>
<keyword evidence="3" id="KW-0175">Coiled coil</keyword>
<feature type="compositionally biased region" description="Basic and acidic residues" evidence="5">
    <location>
        <begin position="650"/>
        <end position="660"/>
    </location>
</feature>
<feature type="compositionally biased region" description="Basic residues" evidence="5">
    <location>
        <begin position="398"/>
        <end position="407"/>
    </location>
</feature>
<feature type="compositionally biased region" description="Basic and acidic residues" evidence="5">
    <location>
        <begin position="676"/>
        <end position="688"/>
    </location>
</feature>
<evidence type="ECO:0000313" key="8">
    <source>
        <dbReference type="EMBL" id="KAF2103120.1"/>
    </source>
</evidence>
<evidence type="ECO:0000259" key="7">
    <source>
        <dbReference type="Pfam" id="PF25121"/>
    </source>
</evidence>
<gene>
    <name evidence="8" type="ORF">NA57DRAFT_72103</name>
</gene>
<dbReference type="InterPro" id="IPR012580">
    <property type="entry name" value="NUC153"/>
</dbReference>
<dbReference type="GO" id="GO:0005730">
    <property type="term" value="C:nucleolus"/>
    <property type="evidence" value="ECO:0007669"/>
    <property type="project" value="UniProtKB-SubCell"/>
</dbReference>
<dbReference type="Proteomes" id="UP000799772">
    <property type="component" value="Unassembled WGS sequence"/>
</dbReference>
<evidence type="ECO:0000259" key="6">
    <source>
        <dbReference type="Pfam" id="PF08159"/>
    </source>
</evidence>
<feature type="compositionally biased region" description="Basic and acidic residues" evidence="5">
    <location>
        <begin position="68"/>
        <end position="90"/>
    </location>
</feature>
<proteinExistence type="inferred from homology"/>
<feature type="compositionally biased region" description="Low complexity" evidence="5">
    <location>
        <begin position="585"/>
        <end position="598"/>
    </location>
</feature>
<feature type="region of interest" description="Disordered" evidence="5">
    <location>
        <begin position="254"/>
        <end position="284"/>
    </location>
</feature>
<evidence type="ECO:0000256" key="3">
    <source>
        <dbReference type="ARBA" id="ARBA00023054"/>
    </source>
</evidence>
<feature type="compositionally biased region" description="Basic and acidic residues" evidence="5">
    <location>
        <begin position="461"/>
        <end position="473"/>
    </location>
</feature>
<dbReference type="GO" id="GO:0006364">
    <property type="term" value="P:rRNA processing"/>
    <property type="evidence" value="ECO:0007669"/>
    <property type="project" value="InterPro"/>
</dbReference>
<sequence>MPQNMKQKAPKSRGKPFAQPSATITDPRFSNFQTDPRFRVPSRSHTKVKVDSRFAKVLDDEDFVRKAKVDKYGRKIDAGKGKRDMRKLYEVVDEEDDSEGDEDDEPEAGQDELELGEDDDVVRKELRRVGTGMSDGEEEEEEASDIEESSSESSSDSEDDSEEEEVEEMGLRVEEKEVPMGEVSSRLAVVNLDWDNIRAVDLMAVASSFVPQDGRILNVTVYPSEFGRERMQREEIEGPPRELFQKSKRKTVLARDVTAEDDDESDASEDADDEDKIKEKLLQNSNSEEYDSTALRRYQLDRLRYYYAVVTCSSPSVGKALYDAMDGREYLSSANFFDLRFVPDDVSFEEDKPRDECEKVPEGYRPAEFVTDALQHSKVRLTWDEDDHERKDIQKRAFGAKRGKKGKGKGDDGPGDDDLAAYIASDSSDEGSEGEEEQEEVDATAAANRFGIRITNEELNNAEKPKSKKDKAAALRAMLGLAGDAPSKPSRPKEDDKPVGNLQITFSAGLSAGPARESVFVNEPEETTMEKYIRKEKERKARRKEKSKASKPEAQGDTAIEEALEVDENNEVPGEEAADEDDPFNDPFFEDPVIANRNAAKKAKKAEKERLKREREAEEKANSKQRAELELLMADDDARDGTGKGVQHFDMNEIAKAEKDKKKKKKQKKAAALDEDVGKGEDGDRFQMQVDDPRFVRLFESHEFAIDPNDPRFKGTEGMKALLEEGRKRRKRKADAVEERGVGADLHKKSKKKQSHQGSEVKGEDVMKLVQKVKGRAPVT</sequence>
<feature type="region of interest" description="Disordered" evidence="5">
    <location>
        <begin position="394"/>
        <end position="502"/>
    </location>
</feature>
<name>A0A9P4MAC7_9PEZI</name>
<dbReference type="PANTHER" id="PTHR12202:SF0">
    <property type="entry name" value="ESF1 HOMOLOG"/>
    <property type="match status" value="1"/>
</dbReference>
<evidence type="ECO:0000256" key="4">
    <source>
        <dbReference type="ARBA" id="ARBA00023242"/>
    </source>
</evidence>
<feature type="region of interest" description="Disordered" evidence="5">
    <location>
        <begin position="725"/>
        <end position="780"/>
    </location>
</feature>
<feature type="region of interest" description="Disordered" evidence="5">
    <location>
        <begin position="1"/>
        <end position="46"/>
    </location>
</feature>
<accession>A0A9P4MAC7</accession>
<dbReference type="AlphaFoldDB" id="A0A9P4MAC7"/>
<feature type="compositionally biased region" description="Basic and acidic residues" evidence="5">
    <location>
        <begin position="606"/>
        <end position="629"/>
    </location>
</feature>
<evidence type="ECO:0000256" key="1">
    <source>
        <dbReference type="ARBA" id="ARBA00004604"/>
    </source>
</evidence>
<dbReference type="Pfam" id="PF25121">
    <property type="entry name" value="RRM_ESF1"/>
    <property type="match status" value="1"/>
</dbReference>
<evidence type="ECO:0000256" key="2">
    <source>
        <dbReference type="ARBA" id="ARBA00009087"/>
    </source>
</evidence>
<evidence type="ECO:0000256" key="5">
    <source>
        <dbReference type="SAM" id="MobiDB-lite"/>
    </source>
</evidence>
<feature type="compositionally biased region" description="Polar residues" evidence="5">
    <location>
        <begin position="20"/>
        <end position="34"/>
    </location>
</feature>
<dbReference type="PANTHER" id="PTHR12202">
    <property type="entry name" value="ESF1 HOMOLOG"/>
    <property type="match status" value="1"/>
</dbReference>
<dbReference type="EMBL" id="ML978122">
    <property type="protein sequence ID" value="KAF2103120.1"/>
    <property type="molecule type" value="Genomic_DNA"/>
</dbReference>
<dbReference type="GO" id="GO:0003723">
    <property type="term" value="F:RNA binding"/>
    <property type="evidence" value="ECO:0007669"/>
    <property type="project" value="TreeGrafter"/>
</dbReference>
<feature type="domain" description="ESF1 RRM" evidence="7">
    <location>
        <begin position="185"/>
        <end position="357"/>
    </location>
</feature>
<feature type="compositionally biased region" description="Basic residues" evidence="5">
    <location>
        <begin position="771"/>
        <end position="780"/>
    </location>
</feature>
<dbReference type="OrthoDB" id="431825at2759"/>
<evidence type="ECO:0008006" key="10">
    <source>
        <dbReference type="Google" id="ProtNLM"/>
    </source>
</evidence>
<dbReference type="Pfam" id="PF08159">
    <property type="entry name" value="NUC153"/>
    <property type="match status" value="1"/>
</dbReference>
<comment type="similarity">
    <text evidence="2">Belongs to the ESF1 family.</text>
</comment>
<keyword evidence="4" id="KW-0539">Nucleus</keyword>
<feature type="compositionally biased region" description="Acidic residues" evidence="5">
    <location>
        <begin position="91"/>
        <end position="120"/>
    </location>
</feature>
<keyword evidence="9" id="KW-1185">Reference proteome</keyword>
<dbReference type="InterPro" id="IPR056750">
    <property type="entry name" value="RRM_ESF1"/>
</dbReference>
<feature type="compositionally biased region" description="Acidic residues" evidence="5">
    <location>
        <begin position="559"/>
        <end position="584"/>
    </location>
</feature>
<reference evidence="8" key="1">
    <citation type="journal article" date="2020" name="Stud. Mycol.">
        <title>101 Dothideomycetes genomes: a test case for predicting lifestyles and emergence of pathogens.</title>
        <authorList>
            <person name="Haridas S."/>
            <person name="Albert R."/>
            <person name="Binder M."/>
            <person name="Bloem J."/>
            <person name="Labutti K."/>
            <person name="Salamov A."/>
            <person name="Andreopoulos B."/>
            <person name="Baker S."/>
            <person name="Barry K."/>
            <person name="Bills G."/>
            <person name="Bluhm B."/>
            <person name="Cannon C."/>
            <person name="Castanera R."/>
            <person name="Culley D."/>
            <person name="Daum C."/>
            <person name="Ezra D."/>
            <person name="Gonzalez J."/>
            <person name="Henrissat B."/>
            <person name="Kuo A."/>
            <person name="Liang C."/>
            <person name="Lipzen A."/>
            <person name="Lutzoni F."/>
            <person name="Magnuson J."/>
            <person name="Mondo S."/>
            <person name="Nolan M."/>
            <person name="Ohm R."/>
            <person name="Pangilinan J."/>
            <person name="Park H.-J."/>
            <person name="Ramirez L."/>
            <person name="Alfaro M."/>
            <person name="Sun H."/>
            <person name="Tritt A."/>
            <person name="Yoshinaga Y."/>
            <person name="Zwiers L.-H."/>
            <person name="Turgeon B."/>
            <person name="Goodwin S."/>
            <person name="Spatafora J."/>
            <person name="Crous P."/>
            <person name="Grigoriev I."/>
        </authorList>
    </citation>
    <scope>NUCLEOTIDE SEQUENCE</scope>
    <source>
        <strain evidence="8">CBS 133067</strain>
    </source>
</reference>
<feature type="domain" description="NUC153" evidence="6">
    <location>
        <begin position="692"/>
        <end position="720"/>
    </location>
</feature>
<organism evidence="8 9">
    <name type="scientific">Rhizodiscina lignyota</name>
    <dbReference type="NCBI Taxonomy" id="1504668"/>
    <lineage>
        <taxon>Eukaryota</taxon>
        <taxon>Fungi</taxon>
        <taxon>Dikarya</taxon>
        <taxon>Ascomycota</taxon>
        <taxon>Pezizomycotina</taxon>
        <taxon>Dothideomycetes</taxon>
        <taxon>Pleosporomycetidae</taxon>
        <taxon>Aulographales</taxon>
        <taxon>Rhizodiscinaceae</taxon>
        <taxon>Rhizodiscina</taxon>
    </lineage>
</organism>
<feature type="compositionally biased region" description="Acidic residues" evidence="5">
    <location>
        <begin position="259"/>
        <end position="274"/>
    </location>
</feature>
<feature type="region of interest" description="Disordered" evidence="5">
    <location>
        <begin position="68"/>
        <end position="177"/>
    </location>
</feature>
<feature type="compositionally biased region" description="Basic and acidic residues" evidence="5">
    <location>
        <begin position="528"/>
        <end position="539"/>
    </location>
</feature>
<feature type="compositionally biased region" description="Acidic residues" evidence="5">
    <location>
        <begin position="135"/>
        <end position="168"/>
    </location>
</feature>
<protein>
    <recommendedName>
        <fullName evidence="10">NUC153 domain-containing protein</fullName>
    </recommendedName>
</protein>
<dbReference type="InterPro" id="IPR039754">
    <property type="entry name" value="Esf1"/>
</dbReference>
<feature type="region of interest" description="Disordered" evidence="5">
    <location>
        <begin position="515"/>
        <end position="688"/>
    </location>
</feature>